<dbReference type="Gene3D" id="1.10.10.10">
    <property type="entry name" value="Winged helix-like DNA-binding domain superfamily/Winged helix DNA-binding domain"/>
    <property type="match status" value="1"/>
</dbReference>
<evidence type="ECO:0000256" key="4">
    <source>
        <dbReference type="ARBA" id="ARBA00023163"/>
    </source>
</evidence>
<evidence type="ECO:0000313" key="6">
    <source>
        <dbReference type="EMBL" id="GIO51510.1"/>
    </source>
</evidence>
<dbReference type="PRINTS" id="PR00039">
    <property type="entry name" value="HTHLYSR"/>
</dbReference>
<dbReference type="Proteomes" id="UP000682811">
    <property type="component" value="Unassembled WGS sequence"/>
</dbReference>
<evidence type="ECO:0000313" key="7">
    <source>
        <dbReference type="Proteomes" id="UP000682811"/>
    </source>
</evidence>
<dbReference type="PANTHER" id="PTHR30126:SF40">
    <property type="entry name" value="HTH-TYPE TRANSCRIPTIONAL REGULATOR GLTR"/>
    <property type="match status" value="1"/>
</dbReference>
<evidence type="ECO:0000256" key="3">
    <source>
        <dbReference type="ARBA" id="ARBA00023125"/>
    </source>
</evidence>
<accession>A0A919YMV0</accession>
<organism evidence="6 7">
    <name type="scientific">Paenibacillus azoreducens</name>
    <dbReference type="NCBI Taxonomy" id="116718"/>
    <lineage>
        <taxon>Bacteria</taxon>
        <taxon>Bacillati</taxon>
        <taxon>Bacillota</taxon>
        <taxon>Bacilli</taxon>
        <taxon>Bacillales</taxon>
        <taxon>Paenibacillaceae</taxon>
        <taxon>Paenibacillus</taxon>
    </lineage>
</organism>
<sequence>MNLHALRFLVKVAETGSVTTAAETLRVSQPAVTAQIKRLEQELGIQLWLPQGRGVALTDTGRMLALEAQKLFDLEHAIEERLDIIKLGKAGKLHIAATYLPANFLLPGPIADYKKSHPAVELDLTTTNSSHALDLLLHYKAEIAVIGGIHQEHPLLTKTPLLEDEMYFVVHPEHPLAGKDIPLADMLQEPFIYREEGSFSREQLLALCKIHHLPAPAIGLQMNGLHETIRVVMEGYGAAFLSALESEAFISEKRLAKVHVRDVKLKNPISVYSRKDPLSPAAELFRNLLINKKF</sequence>
<protein>
    <submittedName>
        <fullName evidence="6">LysR family transcriptional regulator</fullName>
    </submittedName>
</protein>
<dbReference type="InterPro" id="IPR000847">
    <property type="entry name" value="LysR_HTH_N"/>
</dbReference>
<name>A0A919YMV0_9BACL</name>
<dbReference type="AlphaFoldDB" id="A0A919YMV0"/>
<keyword evidence="4" id="KW-0804">Transcription</keyword>
<dbReference type="Pfam" id="PF03466">
    <property type="entry name" value="LysR_substrate"/>
    <property type="match status" value="1"/>
</dbReference>
<evidence type="ECO:0000256" key="2">
    <source>
        <dbReference type="ARBA" id="ARBA00023015"/>
    </source>
</evidence>
<dbReference type="InterPro" id="IPR036388">
    <property type="entry name" value="WH-like_DNA-bd_sf"/>
</dbReference>
<comment type="similarity">
    <text evidence="1">Belongs to the LysR transcriptional regulatory family.</text>
</comment>
<dbReference type="InterPro" id="IPR036390">
    <property type="entry name" value="WH_DNA-bd_sf"/>
</dbReference>
<evidence type="ECO:0000259" key="5">
    <source>
        <dbReference type="PROSITE" id="PS50931"/>
    </source>
</evidence>
<dbReference type="RefSeq" id="WP_212981486.1">
    <property type="nucleotide sequence ID" value="NZ_AP025343.1"/>
</dbReference>
<keyword evidence="2" id="KW-0805">Transcription regulation</keyword>
<proteinExistence type="inferred from homology"/>
<evidence type="ECO:0000256" key="1">
    <source>
        <dbReference type="ARBA" id="ARBA00009437"/>
    </source>
</evidence>
<dbReference type="SUPFAM" id="SSF53850">
    <property type="entry name" value="Periplasmic binding protein-like II"/>
    <property type="match status" value="1"/>
</dbReference>
<dbReference type="SUPFAM" id="SSF46785">
    <property type="entry name" value="Winged helix' DNA-binding domain"/>
    <property type="match status" value="1"/>
</dbReference>
<dbReference type="FunFam" id="1.10.10.10:FF:000001">
    <property type="entry name" value="LysR family transcriptional regulator"/>
    <property type="match status" value="1"/>
</dbReference>
<dbReference type="InterPro" id="IPR005119">
    <property type="entry name" value="LysR_subst-bd"/>
</dbReference>
<keyword evidence="3" id="KW-0238">DNA-binding</keyword>
<comment type="caution">
    <text evidence="6">The sequence shown here is derived from an EMBL/GenBank/DDBJ whole genome shotgun (WGS) entry which is preliminary data.</text>
</comment>
<dbReference type="PROSITE" id="PS50931">
    <property type="entry name" value="HTH_LYSR"/>
    <property type="match status" value="1"/>
</dbReference>
<dbReference type="GO" id="GO:0000976">
    <property type="term" value="F:transcription cis-regulatory region binding"/>
    <property type="evidence" value="ECO:0007669"/>
    <property type="project" value="TreeGrafter"/>
</dbReference>
<dbReference type="PANTHER" id="PTHR30126">
    <property type="entry name" value="HTH-TYPE TRANSCRIPTIONAL REGULATOR"/>
    <property type="match status" value="1"/>
</dbReference>
<dbReference type="Gene3D" id="3.40.190.290">
    <property type="match status" value="1"/>
</dbReference>
<reference evidence="6 7" key="1">
    <citation type="submission" date="2021-03" db="EMBL/GenBank/DDBJ databases">
        <title>Antimicrobial resistance genes in bacteria isolated from Japanese honey, and their potential for conferring macrolide and lincosamide resistance in the American foulbrood pathogen Paenibacillus larvae.</title>
        <authorList>
            <person name="Okamoto M."/>
            <person name="Kumagai M."/>
            <person name="Kanamori H."/>
            <person name="Takamatsu D."/>
        </authorList>
    </citation>
    <scope>NUCLEOTIDE SEQUENCE [LARGE SCALE GENOMIC DNA]</scope>
    <source>
        <strain evidence="6 7">J34TS1</strain>
    </source>
</reference>
<dbReference type="Pfam" id="PF00126">
    <property type="entry name" value="HTH_1"/>
    <property type="match status" value="1"/>
</dbReference>
<keyword evidence="7" id="KW-1185">Reference proteome</keyword>
<dbReference type="EMBL" id="BORT01000055">
    <property type="protein sequence ID" value="GIO51510.1"/>
    <property type="molecule type" value="Genomic_DNA"/>
</dbReference>
<gene>
    <name evidence="6" type="ORF">J34TS1_62750</name>
</gene>
<feature type="domain" description="HTH lysR-type" evidence="5">
    <location>
        <begin position="1"/>
        <end position="58"/>
    </location>
</feature>
<dbReference type="GO" id="GO:0003700">
    <property type="term" value="F:DNA-binding transcription factor activity"/>
    <property type="evidence" value="ECO:0007669"/>
    <property type="project" value="InterPro"/>
</dbReference>